<gene>
    <name evidence="2" type="ORF">ACFSR5_17860</name>
</gene>
<organism evidence="2 3">
    <name type="scientific">Sphingobacterium suaedae</name>
    <dbReference type="NCBI Taxonomy" id="1686402"/>
    <lineage>
        <taxon>Bacteria</taxon>
        <taxon>Pseudomonadati</taxon>
        <taxon>Bacteroidota</taxon>
        <taxon>Sphingobacteriia</taxon>
        <taxon>Sphingobacteriales</taxon>
        <taxon>Sphingobacteriaceae</taxon>
        <taxon>Sphingobacterium</taxon>
    </lineage>
</organism>
<dbReference type="Pfam" id="PF04230">
    <property type="entry name" value="PS_pyruv_trans"/>
    <property type="match status" value="1"/>
</dbReference>
<accession>A0ABW5KP12</accession>
<evidence type="ECO:0000313" key="2">
    <source>
        <dbReference type="EMBL" id="MFD2549520.1"/>
    </source>
</evidence>
<keyword evidence="3" id="KW-1185">Reference proteome</keyword>
<dbReference type="InterPro" id="IPR007345">
    <property type="entry name" value="Polysacch_pyruvyl_Trfase"/>
</dbReference>
<dbReference type="GO" id="GO:0016740">
    <property type="term" value="F:transferase activity"/>
    <property type="evidence" value="ECO:0007669"/>
    <property type="project" value="UniProtKB-KW"/>
</dbReference>
<protein>
    <submittedName>
        <fullName evidence="2">Polysaccharide pyruvyl transferase family protein</fullName>
    </submittedName>
</protein>
<proteinExistence type="predicted"/>
<dbReference type="RefSeq" id="WP_380905837.1">
    <property type="nucleotide sequence ID" value="NZ_JBHUEG010000012.1"/>
</dbReference>
<evidence type="ECO:0000313" key="3">
    <source>
        <dbReference type="Proteomes" id="UP001597545"/>
    </source>
</evidence>
<reference evidence="3" key="1">
    <citation type="journal article" date="2019" name="Int. J. Syst. Evol. Microbiol.">
        <title>The Global Catalogue of Microorganisms (GCM) 10K type strain sequencing project: providing services to taxonomists for standard genome sequencing and annotation.</title>
        <authorList>
            <consortium name="The Broad Institute Genomics Platform"/>
            <consortium name="The Broad Institute Genome Sequencing Center for Infectious Disease"/>
            <person name="Wu L."/>
            <person name="Ma J."/>
        </authorList>
    </citation>
    <scope>NUCLEOTIDE SEQUENCE [LARGE SCALE GENOMIC DNA]</scope>
    <source>
        <strain evidence="3">KCTC 42662</strain>
    </source>
</reference>
<keyword evidence="2" id="KW-0808">Transferase</keyword>
<name>A0ABW5KP12_9SPHI</name>
<evidence type="ECO:0000259" key="1">
    <source>
        <dbReference type="Pfam" id="PF04230"/>
    </source>
</evidence>
<dbReference type="Proteomes" id="UP001597545">
    <property type="component" value="Unassembled WGS sequence"/>
</dbReference>
<dbReference type="EMBL" id="JBHULR010000015">
    <property type="protein sequence ID" value="MFD2549520.1"/>
    <property type="molecule type" value="Genomic_DNA"/>
</dbReference>
<comment type="caution">
    <text evidence="2">The sequence shown here is derived from an EMBL/GenBank/DDBJ whole genome shotgun (WGS) entry which is preliminary data.</text>
</comment>
<feature type="domain" description="Polysaccharide pyruvyl transferase" evidence="1">
    <location>
        <begin position="51"/>
        <end position="305"/>
    </location>
</feature>
<sequence length="359" mass="41514">MKSLIKSYVNRCGYDVTRRENISEADSVAAVKKNRYFPNYGILDTSVGSKNLGDFIIMEAINTELHRLFGNKAYFTTFPTHLRITQEDRMLLLEKELLFVCGTNLLNSRMDEHLQWHVGREDWNYYYKRCVLVGTGWGKYDVRPTTGTAEMLRHMLSDKVLHSVRDEYSKDMLNSIGISNVVNTCCPTTWNIRGREIDVTKKGIAVTTVTDYHQDTDKDSQMINILLANYEQVHIWIQSIEDIAYIEKMHITEKGKLIFIPPSLEAYRDFLDTNAHRVDYIGTRLHAGIYAMQRNIRTLIIGIDNRASEIAKDIGMDMVKREKVEDIQQFINSPKTSLLKLPFDTIAKWRESILNNADL</sequence>